<evidence type="ECO:0000256" key="1">
    <source>
        <dbReference type="SAM" id="MobiDB-lite"/>
    </source>
</evidence>
<accession>A0A644YQS2</accession>
<comment type="caution">
    <text evidence="2">The sequence shown here is derived from an EMBL/GenBank/DDBJ whole genome shotgun (WGS) entry which is preliminary data.</text>
</comment>
<feature type="compositionally biased region" description="Pro residues" evidence="1">
    <location>
        <begin position="44"/>
        <end position="56"/>
    </location>
</feature>
<reference evidence="2" key="1">
    <citation type="submission" date="2019-08" db="EMBL/GenBank/DDBJ databases">
        <authorList>
            <person name="Kucharzyk K."/>
            <person name="Murdoch R.W."/>
            <person name="Higgins S."/>
            <person name="Loffler F."/>
        </authorList>
    </citation>
    <scope>NUCLEOTIDE SEQUENCE</scope>
</reference>
<proteinExistence type="predicted"/>
<organism evidence="2">
    <name type="scientific">bioreactor metagenome</name>
    <dbReference type="NCBI Taxonomy" id="1076179"/>
    <lineage>
        <taxon>unclassified sequences</taxon>
        <taxon>metagenomes</taxon>
        <taxon>ecological metagenomes</taxon>
    </lineage>
</organism>
<dbReference type="EMBL" id="VSSQ01005940">
    <property type="protein sequence ID" value="MPM30962.1"/>
    <property type="molecule type" value="Genomic_DNA"/>
</dbReference>
<feature type="compositionally biased region" description="Basic and acidic residues" evidence="1">
    <location>
        <begin position="78"/>
        <end position="88"/>
    </location>
</feature>
<feature type="region of interest" description="Disordered" evidence="1">
    <location>
        <begin position="20"/>
        <end position="155"/>
    </location>
</feature>
<protein>
    <submittedName>
        <fullName evidence="2">Uncharacterized protein</fullName>
    </submittedName>
</protein>
<sequence length="155" mass="16532">MRVEGDAALLRPPGEGFVEGVRIGVGGNHVGQHHHQHPLSSRTPPAPGLPGGPPPSWSGAVVVRCRRRPVPSWSGAVADRDERGDHGRSLHPADQVRRPDPGSGRTATPRRHGTMTAGRPDRPAPPSRTRRRRAGRGGPDGQQTGRTRRDGPETA</sequence>
<name>A0A644YQS2_9ZZZZ</name>
<dbReference type="AlphaFoldDB" id="A0A644YQS2"/>
<evidence type="ECO:0000313" key="2">
    <source>
        <dbReference type="EMBL" id="MPM30962.1"/>
    </source>
</evidence>
<gene>
    <name evidence="2" type="ORF">SDC9_77515</name>
</gene>